<dbReference type="InterPro" id="IPR011623">
    <property type="entry name" value="7TMR_DISM_rcpt_extracell_dom1"/>
</dbReference>
<keyword evidence="2" id="KW-0472">Membrane</keyword>
<evidence type="ECO:0000313" key="7">
    <source>
        <dbReference type="EMBL" id="GAA0881092.1"/>
    </source>
</evidence>
<feature type="transmembrane region" description="Helical" evidence="2">
    <location>
        <begin position="259"/>
        <end position="277"/>
    </location>
</feature>
<comment type="caution">
    <text evidence="7">The sequence shown here is derived from an EMBL/GenBank/DDBJ whole genome shotgun (WGS) entry which is preliminary data.</text>
</comment>
<evidence type="ECO:0000313" key="8">
    <source>
        <dbReference type="Proteomes" id="UP001500469"/>
    </source>
</evidence>
<keyword evidence="8" id="KW-1185">Reference proteome</keyword>
<keyword evidence="2" id="KW-1133">Transmembrane helix</keyword>
<feature type="transmembrane region" description="Helical" evidence="2">
    <location>
        <begin position="192"/>
        <end position="212"/>
    </location>
</feature>
<protein>
    <recommendedName>
        <fullName evidence="9">7TMR-DISM extracellular protein 2</fullName>
    </recommendedName>
</protein>
<feature type="chain" id="PRO_5047083010" description="7TMR-DISM extracellular protein 2" evidence="3">
    <location>
        <begin position="23"/>
        <end position="626"/>
    </location>
</feature>
<dbReference type="InterPro" id="IPR011622">
    <property type="entry name" value="7TMR_DISM_rcpt_extracell_dom2"/>
</dbReference>
<evidence type="ECO:0000256" key="2">
    <source>
        <dbReference type="SAM" id="Phobius"/>
    </source>
</evidence>
<feature type="domain" description="Transposase zinc-ribbon" evidence="6">
    <location>
        <begin position="499"/>
        <end position="543"/>
    </location>
</feature>
<dbReference type="Proteomes" id="UP001500469">
    <property type="component" value="Unassembled WGS sequence"/>
</dbReference>
<feature type="transmembrane region" description="Helical" evidence="2">
    <location>
        <begin position="319"/>
        <end position="337"/>
    </location>
</feature>
<feature type="domain" description="7TM-DISM receptor extracellular" evidence="5">
    <location>
        <begin position="46"/>
        <end position="178"/>
    </location>
</feature>
<evidence type="ECO:0000259" key="6">
    <source>
        <dbReference type="Pfam" id="PF12760"/>
    </source>
</evidence>
<proteinExistence type="predicted"/>
<dbReference type="InterPro" id="IPR024442">
    <property type="entry name" value="Transposase_Zn_ribbon"/>
</dbReference>
<dbReference type="EMBL" id="BAAAFI010000048">
    <property type="protein sequence ID" value="GAA0881092.1"/>
    <property type="molecule type" value="Genomic_DNA"/>
</dbReference>
<dbReference type="Pfam" id="PF12760">
    <property type="entry name" value="Zn_ribbon_IS1595"/>
    <property type="match status" value="1"/>
</dbReference>
<dbReference type="Gene3D" id="2.60.40.2380">
    <property type="match status" value="1"/>
</dbReference>
<dbReference type="RefSeq" id="WP_343854781.1">
    <property type="nucleotide sequence ID" value="NZ_BAAAFI010000048.1"/>
</dbReference>
<sequence length="626" mass="73319">MSRKYCAIGFLLFFTTSALSLAQRISGSSTFRIEDDLEERIFAIDQLEFFEDTTNLLDFDDILQTRFQDNFKIRPEFDKSNFNIDHTYWVKLSIENNPNSSKKWLIEFYDQSIDFLTAYLPDRDGNYQKTQLGDALPFEVRSFKHKNFELIIANETQGISNYYFKIRSSQKADIRIAVRSVNRFVYYALSEYFAYGIFYGMIAILALYNLLIYSAIREVKYLFYTFYLVSVGIYAMCVDGIAFQYLWPNSPALNQVANGVFSYSIVLWAILFSIKFLNTRNRSYTIHLILLGMLALKTLLFLGGFWVDQKLFEIKYYDVIPFFFIFAASIHIWSKGYKVARFFVIAYGVLFIGVAIKALVNSAVIPHHTLLYYSLHIAFLMEMLLLTFALADRVRILKDNRDRAMQRTIRQIETNAELKEKVNRELEQKVSERTRELAEKNQLLEDYAMQVSERDEEIKRINSLLDKDNYKLKSSIRESFQARLSNKLLTLEEFRKIFPDQSACLRYLEEFKWGQGFECRYCGNLKSAKGPKLFTKRCSKCGHIDSVTAGTIFQGIKFPLDKAFFIAYNTITQHEKKTLDQLAEQLELRKNTVWAFRKKVTQSLQESEILQPKWNDLLVIQDFSIS</sequence>
<organism evidence="7 8">
    <name type="scientific">Algoriphagus jejuensis</name>
    <dbReference type="NCBI Taxonomy" id="419934"/>
    <lineage>
        <taxon>Bacteria</taxon>
        <taxon>Pseudomonadati</taxon>
        <taxon>Bacteroidota</taxon>
        <taxon>Cytophagia</taxon>
        <taxon>Cytophagales</taxon>
        <taxon>Cyclobacteriaceae</taxon>
        <taxon>Algoriphagus</taxon>
    </lineage>
</organism>
<reference evidence="8" key="1">
    <citation type="journal article" date="2019" name="Int. J. Syst. Evol. Microbiol.">
        <title>The Global Catalogue of Microorganisms (GCM) 10K type strain sequencing project: providing services to taxonomists for standard genome sequencing and annotation.</title>
        <authorList>
            <consortium name="The Broad Institute Genomics Platform"/>
            <consortium name="The Broad Institute Genome Sequencing Center for Infectious Disease"/>
            <person name="Wu L."/>
            <person name="Ma J."/>
        </authorList>
    </citation>
    <scope>NUCLEOTIDE SEQUENCE [LARGE SCALE GENOMIC DNA]</scope>
    <source>
        <strain evidence="8">JCM 16112</strain>
    </source>
</reference>
<dbReference type="Pfam" id="PF07696">
    <property type="entry name" value="7TMR-DISMED2"/>
    <property type="match status" value="1"/>
</dbReference>
<name>A0ABP3YK66_9BACT</name>
<keyword evidence="1" id="KW-0175">Coiled coil</keyword>
<feature type="coiled-coil region" evidence="1">
    <location>
        <begin position="409"/>
        <end position="443"/>
    </location>
</feature>
<feature type="signal peptide" evidence="3">
    <location>
        <begin position="1"/>
        <end position="22"/>
    </location>
</feature>
<feature type="transmembrane region" description="Helical" evidence="2">
    <location>
        <begin position="344"/>
        <end position="364"/>
    </location>
</feature>
<feature type="transmembrane region" description="Helical" evidence="2">
    <location>
        <begin position="370"/>
        <end position="391"/>
    </location>
</feature>
<evidence type="ECO:0000256" key="1">
    <source>
        <dbReference type="SAM" id="Coils"/>
    </source>
</evidence>
<gene>
    <name evidence="7" type="ORF">GCM10009119_40620</name>
</gene>
<evidence type="ECO:0000259" key="5">
    <source>
        <dbReference type="Pfam" id="PF07696"/>
    </source>
</evidence>
<feature type="transmembrane region" description="Helical" evidence="2">
    <location>
        <begin position="224"/>
        <end position="247"/>
    </location>
</feature>
<keyword evidence="3" id="KW-0732">Signal</keyword>
<feature type="domain" description="7TM-DISM receptor extracellular" evidence="4">
    <location>
        <begin position="191"/>
        <end position="393"/>
    </location>
</feature>
<feature type="transmembrane region" description="Helical" evidence="2">
    <location>
        <begin position="284"/>
        <end position="307"/>
    </location>
</feature>
<evidence type="ECO:0008006" key="9">
    <source>
        <dbReference type="Google" id="ProtNLM"/>
    </source>
</evidence>
<evidence type="ECO:0000256" key="3">
    <source>
        <dbReference type="SAM" id="SignalP"/>
    </source>
</evidence>
<keyword evidence="2" id="KW-0812">Transmembrane</keyword>
<evidence type="ECO:0000259" key="4">
    <source>
        <dbReference type="Pfam" id="PF07695"/>
    </source>
</evidence>
<dbReference type="Pfam" id="PF07695">
    <property type="entry name" value="7TMR-DISM_7TM"/>
    <property type="match status" value="1"/>
</dbReference>
<accession>A0ABP3YK66</accession>